<feature type="non-terminal residue" evidence="3">
    <location>
        <position position="1"/>
    </location>
</feature>
<proteinExistence type="predicted"/>
<keyword evidence="1" id="KW-0732">Signal</keyword>
<dbReference type="AlphaFoldDB" id="A0A382H0D9"/>
<dbReference type="InterPro" id="IPR027385">
    <property type="entry name" value="Beta-barrel_OMP"/>
</dbReference>
<evidence type="ECO:0000259" key="2">
    <source>
        <dbReference type="Pfam" id="PF13505"/>
    </source>
</evidence>
<protein>
    <recommendedName>
        <fullName evidence="2">Outer membrane protein beta-barrel domain-containing protein</fullName>
    </recommendedName>
</protein>
<evidence type="ECO:0000256" key="1">
    <source>
        <dbReference type="ARBA" id="ARBA00022729"/>
    </source>
</evidence>
<sequence>VPIWLFGQSFDPETGKTVYSSNKYISVYMGYGPGSLENFYAESAFSSPENPSERLWTANVLDVSTENSLPQLGLKFGGWKGWFGGELEMSLLRHKTPAQIVYYDSHGQIFIPPTPGYPDGYYYTIEPQDSVALPDNFLNFNSFSIGGVAYLNIPFIKNINPTIGFGLSFAMNNVKSDYPGPGSFAAKNVMAAFGYDIKDSQSLNTTDFGWGFDIPVGLKYRANDNIFFSADFRLSKKYISFVGSDAYLKEKDEAVLQSFQINLGVGKFIN</sequence>
<evidence type="ECO:0000313" key="3">
    <source>
        <dbReference type="EMBL" id="SVB79911.1"/>
    </source>
</evidence>
<dbReference type="InterPro" id="IPR011250">
    <property type="entry name" value="OMP/PagP_B-barrel"/>
</dbReference>
<dbReference type="SUPFAM" id="SSF56925">
    <property type="entry name" value="OMPA-like"/>
    <property type="match status" value="1"/>
</dbReference>
<name>A0A382H0D9_9ZZZZ</name>
<feature type="domain" description="Outer membrane protein beta-barrel" evidence="2">
    <location>
        <begin position="122"/>
        <end position="264"/>
    </location>
</feature>
<gene>
    <name evidence="3" type="ORF">METZ01_LOCUS232765</name>
</gene>
<dbReference type="Gene3D" id="2.40.160.20">
    <property type="match status" value="1"/>
</dbReference>
<reference evidence="3" key="1">
    <citation type="submission" date="2018-05" db="EMBL/GenBank/DDBJ databases">
        <authorList>
            <person name="Lanie J.A."/>
            <person name="Ng W.-L."/>
            <person name="Kazmierczak K.M."/>
            <person name="Andrzejewski T.M."/>
            <person name="Davidsen T.M."/>
            <person name="Wayne K.J."/>
            <person name="Tettelin H."/>
            <person name="Glass J.I."/>
            <person name="Rusch D."/>
            <person name="Podicherti R."/>
            <person name="Tsui H.-C.T."/>
            <person name="Winkler M.E."/>
        </authorList>
    </citation>
    <scope>NUCLEOTIDE SEQUENCE</scope>
</reference>
<accession>A0A382H0D9</accession>
<organism evidence="3">
    <name type="scientific">marine metagenome</name>
    <dbReference type="NCBI Taxonomy" id="408172"/>
    <lineage>
        <taxon>unclassified sequences</taxon>
        <taxon>metagenomes</taxon>
        <taxon>ecological metagenomes</taxon>
    </lineage>
</organism>
<dbReference type="Pfam" id="PF13505">
    <property type="entry name" value="OMP_b-brl"/>
    <property type="match status" value="1"/>
</dbReference>
<dbReference type="EMBL" id="UINC01058063">
    <property type="protein sequence ID" value="SVB79911.1"/>
    <property type="molecule type" value="Genomic_DNA"/>
</dbReference>